<sequence length="411" mass="44321">MQDIWRLVAAPNPVLDDVVRDGLLVQSAQASRLSSLLGLPLSVIVLAAMTASGASGREIGTWTALVLLVMLLYVAAVGRFVVRGRGDYRERLRIFTVAQTLGGTVWGLLPVLVTPVDDRTAIVSVSCSVTTLAVAANVVFSSATPLPWLGFHLAALTVGSAGLLRHGEGAVAALNALTVLAAFPLARYMYQQVARSRLVARQNALLAEDLRAEREAVERINLELSEANTELRHQATRDPLTRLPNRSLFFDHLVRSMRHGRRNGTPVAVVYFDLDRFKAINDTLGHGAGDDLLIQVAERTSAVLRSPDVLARLGGDEFVVLTHDYESGPGSQVATEVAERIREVLAVPFDLSGNPVTISGSLGVAIDETGLGAEDLVERADMALYRAKQQGRNRVALYAPELNWLQPGVES</sequence>
<dbReference type="PANTHER" id="PTHR46663">
    <property type="entry name" value="DIGUANYLATE CYCLASE DGCT-RELATED"/>
    <property type="match status" value="1"/>
</dbReference>
<dbReference type="SUPFAM" id="SSF55073">
    <property type="entry name" value="Nucleotide cyclase"/>
    <property type="match status" value="1"/>
</dbReference>
<dbReference type="PROSITE" id="PS50887">
    <property type="entry name" value="GGDEF"/>
    <property type="match status" value="1"/>
</dbReference>
<name>A0ABT9P7D1_9ACTN</name>
<gene>
    <name evidence="3" type="ORF">J2S57_004327</name>
</gene>
<dbReference type="RefSeq" id="WP_307245900.1">
    <property type="nucleotide sequence ID" value="NZ_JAUSQZ010000001.1"/>
</dbReference>
<dbReference type="InterPro" id="IPR000160">
    <property type="entry name" value="GGDEF_dom"/>
</dbReference>
<reference evidence="3 4" key="1">
    <citation type="submission" date="2023-07" db="EMBL/GenBank/DDBJ databases">
        <title>Sequencing the genomes of 1000 actinobacteria strains.</title>
        <authorList>
            <person name="Klenk H.-P."/>
        </authorList>
    </citation>
    <scope>NUCLEOTIDE SEQUENCE [LARGE SCALE GENOMIC DNA]</scope>
    <source>
        <strain evidence="3 4">DSM 44388</strain>
    </source>
</reference>
<evidence type="ECO:0000259" key="2">
    <source>
        <dbReference type="PROSITE" id="PS50887"/>
    </source>
</evidence>
<keyword evidence="4" id="KW-1185">Reference proteome</keyword>
<evidence type="ECO:0000313" key="4">
    <source>
        <dbReference type="Proteomes" id="UP001235712"/>
    </source>
</evidence>
<proteinExistence type="predicted"/>
<feature type="transmembrane region" description="Helical" evidence="1">
    <location>
        <begin position="170"/>
        <end position="190"/>
    </location>
</feature>
<dbReference type="CDD" id="cd01949">
    <property type="entry name" value="GGDEF"/>
    <property type="match status" value="1"/>
</dbReference>
<keyword evidence="1" id="KW-1133">Transmembrane helix</keyword>
<organism evidence="3 4">
    <name type="scientific">Kineosporia succinea</name>
    <dbReference type="NCBI Taxonomy" id="84632"/>
    <lineage>
        <taxon>Bacteria</taxon>
        <taxon>Bacillati</taxon>
        <taxon>Actinomycetota</taxon>
        <taxon>Actinomycetes</taxon>
        <taxon>Kineosporiales</taxon>
        <taxon>Kineosporiaceae</taxon>
        <taxon>Kineosporia</taxon>
    </lineage>
</organism>
<dbReference type="Gene3D" id="3.30.70.270">
    <property type="match status" value="1"/>
</dbReference>
<dbReference type="NCBIfam" id="TIGR00254">
    <property type="entry name" value="GGDEF"/>
    <property type="match status" value="1"/>
</dbReference>
<keyword evidence="1" id="KW-0812">Transmembrane</keyword>
<feature type="transmembrane region" description="Helical" evidence="1">
    <location>
        <begin position="94"/>
        <end position="113"/>
    </location>
</feature>
<dbReference type="PANTHER" id="PTHR46663:SF3">
    <property type="entry name" value="SLL0267 PROTEIN"/>
    <property type="match status" value="1"/>
</dbReference>
<feature type="transmembrane region" description="Helical" evidence="1">
    <location>
        <begin position="146"/>
        <end position="164"/>
    </location>
</feature>
<evidence type="ECO:0000313" key="3">
    <source>
        <dbReference type="EMBL" id="MDP9828578.1"/>
    </source>
</evidence>
<accession>A0ABT9P7D1</accession>
<feature type="transmembrane region" description="Helical" evidence="1">
    <location>
        <begin position="36"/>
        <end position="56"/>
    </location>
</feature>
<dbReference type="Proteomes" id="UP001235712">
    <property type="component" value="Unassembled WGS sequence"/>
</dbReference>
<feature type="domain" description="GGDEF" evidence="2">
    <location>
        <begin position="265"/>
        <end position="400"/>
    </location>
</feature>
<keyword evidence="1" id="KW-0472">Membrane</keyword>
<dbReference type="EMBL" id="JAUSQZ010000001">
    <property type="protein sequence ID" value="MDP9828578.1"/>
    <property type="molecule type" value="Genomic_DNA"/>
</dbReference>
<evidence type="ECO:0000256" key="1">
    <source>
        <dbReference type="SAM" id="Phobius"/>
    </source>
</evidence>
<dbReference type="Pfam" id="PF00990">
    <property type="entry name" value="GGDEF"/>
    <property type="match status" value="1"/>
</dbReference>
<dbReference type="SMART" id="SM00267">
    <property type="entry name" value="GGDEF"/>
    <property type="match status" value="1"/>
</dbReference>
<comment type="caution">
    <text evidence="3">The sequence shown here is derived from an EMBL/GenBank/DDBJ whole genome shotgun (WGS) entry which is preliminary data.</text>
</comment>
<dbReference type="InterPro" id="IPR043128">
    <property type="entry name" value="Rev_trsase/Diguanyl_cyclase"/>
</dbReference>
<protein>
    <submittedName>
        <fullName evidence="3">Diguanylate cyclase (GGDEF)-like protein</fullName>
    </submittedName>
</protein>
<feature type="transmembrane region" description="Helical" evidence="1">
    <location>
        <begin position="119"/>
        <end position="139"/>
    </location>
</feature>
<feature type="transmembrane region" description="Helical" evidence="1">
    <location>
        <begin position="62"/>
        <end position="82"/>
    </location>
</feature>
<dbReference type="InterPro" id="IPR029787">
    <property type="entry name" value="Nucleotide_cyclase"/>
</dbReference>
<dbReference type="InterPro" id="IPR052163">
    <property type="entry name" value="DGC-Regulatory_Protein"/>
</dbReference>